<dbReference type="RefSeq" id="WP_331786399.1">
    <property type="nucleotide sequence ID" value="NZ_JAVFKM010000004.1"/>
</dbReference>
<sequence>MRDSPDMLNTVPLGESHGMQSEALGEESERLWKMGEHALIGISAGNSYFSQHRLTALLQWAAHHFKMTDVVYVDTHIDDMQIADGRDPREAAKSVKRTLKDVRRRIHRATESLGPEIARFRVRPLSEIQDTPEYQAVRARVDQAVQYDEPFAAACRDMVRAVVTNRPDGEGISDAHLEAGMKYVMAEAPLFVDSPGVFGVSTSVLCYHMLTPVTVHFAGGDTEYQAATGQGYVVVRPGEGEERGGPVVA</sequence>
<evidence type="ECO:0000256" key="3">
    <source>
        <dbReference type="ARBA" id="ARBA00030771"/>
    </source>
</evidence>
<evidence type="ECO:0000256" key="2">
    <source>
        <dbReference type="ARBA" id="ARBA00022679"/>
    </source>
</evidence>
<dbReference type="Gene3D" id="3.40.50.11710">
    <property type="entry name" value="Cyclodipeptide synthase"/>
    <property type="match status" value="1"/>
</dbReference>
<evidence type="ECO:0000313" key="5">
    <source>
        <dbReference type="EMBL" id="MEF3113812.1"/>
    </source>
</evidence>
<feature type="region of interest" description="Disordered" evidence="4">
    <location>
        <begin position="1"/>
        <end position="24"/>
    </location>
</feature>
<protein>
    <recommendedName>
        <fullName evidence="3">Cyclodipeptide synthase</fullName>
    </recommendedName>
</protein>
<gene>
    <name evidence="5" type="ORF">RB636_11490</name>
</gene>
<dbReference type="NCBIfam" id="TIGR04539">
    <property type="entry name" value="tRNA_cyclodipep"/>
    <property type="match status" value="1"/>
</dbReference>
<reference evidence="5 6" key="1">
    <citation type="submission" date="2023-08" db="EMBL/GenBank/DDBJ databases">
        <authorList>
            <person name="Sharma P."/>
            <person name="Verma V."/>
            <person name="Mohan M.K."/>
            <person name="Dubey A.K."/>
        </authorList>
    </citation>
    <scope>NUCLEOTIDE SEQUENCE [LARGE SCALE GENOMIC DNA]</scope>
    <source>
        <strain evidence="5 6">ADP4</strain>
    </source>
</reference>
<accession>A0ABU7WRS7</accession>
<dbReference type="InterPro" id="IPR030903">
    <property type="entry name" value="CDPS"/>
</dbReference>
<keyword evidence="2" id="KW-0808">Transferase</keyword>
<dbReference type="InterPro" id="IPR038622">
    <property type="entry name" value="CDPS_sf"/>
</dbReference>
<organism evidence="5 6">
    <name type="scientific">Streptomyces chrestomyceticus</name>
    <dbReference type="NCBI Taxonomy" id="68185"/>
    <lineage>
        <taxon>Bacteria</taxon>
        <taxon>Bacillati</taxon>
        <taxon>Actinomycetota</taxon>
        <taxon>Actinomycetes</taxon>
        <taxon>Kitasatosporales</taxon>
        <taxon>Streptomycetaceae</taxon>
        <taxon>Streptomyces</taxon>
    </lineage>
</organism>
<dbReference type="Proteomes" id="UP001348265">
    <property type="component" value="Unassembled WGS sequence"/>
</dbReference>
<proteinExistence type="inferred from homology"/>
<evidence type="ECO:0000256" key="1">
    <source>
        <dbReference type="ARBA" id="ARBA00006034"/>
    </source>
</evidence>
<evidence type="ECO:0000313" key="6">
    <source>
        <dbReference type="Proteomes" id="UP001348265"/>
    </source>
</evidence>
<name>A0ABU7WRS7_9ACTN</name>
<keyword evidence="6" id="KW-1185">Reference proteome</keyword>
<evidence type="ECO:0000256" key="4">
    <source>
        <dbReference type="SAM" id="MobiDB-lite"/>
    </source>
</evidence>
<comment type="caution">
    <text evidence="5">The sequence shown here is derived from an EMBL/GenBank/DDBJ whole genome shotgun (WGS) entry which is preliminary data.</text>
</comment>
<comment type="similarity">
    <text evidence="1">Belongs to the CDPS family.</text>
</comment>
<dbReference type="EMBL" id="JAVFKM010000004">
    <property type="protein sequence ID" value="MEF3113812.1"/>
    <property type="molecule type" value="Genomic_DNA"/>
</dbReference>
<dbReference type="Pfam" id="PF16715">
    <property type="entry name" value="CDPS"/>
    <property type="match status" value="1"/>
</dbReference>